<reference evidence="1 2" key="1">
    <citation type="submission" date="2007-03" db="EMBL/GenBank/DDBJ databases">
        <authorList>
            <person name="Fulton L."/>
            <person name="Clifton S."/>
            <person name="Fulton B."/>
            <person name="Xu J."/>
            <person name="Minx P."/>
            <person name="Pepin K.H."/>
            <person name="Johnson M."/>
            <person name="Thiruvilangam P."/>
            <person name="Bhonagiri V."/>
            <person name="Nash W.E."/>
            <person name="Mardis E.R."/>
            <person name="Wilson R.K."/>
        </authorList>
    </citation>
    <scope>NUCLEOTIDE SEQUENCE [LARGE SCALE GENOMIC DNA]</scope>
    <source>
        <strain evidence="1 2">ATCC 29174</strain>
    </source>
</reference>
<sequence>MVRIDSVGCQHVCGFEDKIILGAERSASFFVY</sequence>
<comment type="caution">
    <text evidence="1">The sequence shown here is derived from an EMBL/GenBank/DDBJ whole genome shotgun (WGS) entry which is preliminary data.</text>
</comment>
<organism evidence="1 2">
    <name type="scientific">Blautia obeum ATCC 29174</name>
    <dbReference type="NCBI Taxonomy" id="411459"/>
    <lineage>
        <taxon>Bacteria</taxon>
        <taxon>Bacillati</taxon>
        <taxon>Bacillota</taxon>
        <taxon>Clostridia</taxon>
        <taxon>Lachnospirales</taxon>
        <taxon>Lachnospiraceae</taxon>
        <taxon>Blautia</taxon>
    </lineage>
</organism>
<dbReference type="HOGENOM" id="CLU_3388310_0_0_9"/>
<accession>A5ZQM4</accession>
<dbReference type="AlphaFoldDB" id="A5ZQM4"/>
<evidence type="ECO:0000313" key="2">
    <source>
        <dbReference type="Proteomes" id="UP000006002"/>
    </source>
</evidence>
<dbReference type="Proteomes" id="UP000006002">
    <property type="component" value="Unassembled WGS sequence"/>
</dbReference>
<reference evidence="1 2" key="2">
    <citation type="submission" date="2007-04" db="EMBL/GenBank/DDBJ databases">
        <title>Draft genome sequence of Ruminococcus obeum (ATCC 29174).</title>
        <authorList>
            <person name="Sudarsanam P."/>
            <person name="Ley R."/>
            <person name="Guruge J."/>
            <person name="Turnbaugh P.J."/>
            <person name="Mahowald M."/>
            <person name="Liep D."/>
            <person name="Gordon J."/>
        </authorList>
    </citation>
    <scope>NUCLEOTIDE SEQUENCE [LARGE SCALE GENOMIC DNA]</scope>
    <source>
        <strain evidence="1 2">ATCC 29174</strain>
    </source>
</reference>
<name>A5ZQM4_9FIRM</name>
<evidence type="ECO:0000313" key="1">
    <source>
        <dbReference type="EMBL" id="EDM87881.1"/>
    </source>
</evidence>
<dbReference type="EMBL" id="AAVO02000004">
    <property type="protein sequence ID" value="EDM87881.1"/>
    <property type="molecule type" value="Genomic_DNA"/>
</dbReference>
<gene>
    <name evidence="1" type="ORF">RUMOBE_01296</name>
</gene>
<protein>
    <submittedName>
        <fullName evidence="1">Uncharacterized protein</fullName>
    </submittedName>
</protein>
<proteinExistence type="predicted"/>